<dbReference type="InterPro" id="IPR029044">
    <property type="entry name" value="Nucleotide-diphossugar_trans"/>
</dbReference>
<evidence type="ECO:0000313" key="4">
    <source>
        <dbReference type="EMBL" id="OOL82458.1"/>
    </source>
</evidence>
<evidence type="ECO:0000256" key="3">
    <source>
        <dbReference type="ARBA" id="ARBA00022723"/>
    </source>
</evidence>
<keyword evidence="1" id="KW-0328">Glycosyltransferase</keyword>
<dbReference type="SUPFAM" id="SSF53448">
    <property type="entry name" value="Nucleotide-diphospho-sugar transferases"/>
    <property type="match status" value="1"/>
</dbReference>
<evidence type="ECO:0000256" key="1">
    <source>
        <dbReference type="ARBA" id="ARBA00022676"/>
    </source>
</evidence>
<dbReference type="PANTHER" id="PTHR13778:SF47">
    <property type="entry name" value="LIPOPOLYSACCHARIDE 1,3-GALACTOSYLTRANSFERASE"/>
    <property type="match status" value="1"/>
</dbReference>
<name>A0A1S8HTI8_ENTFC</name>
<dbReference type="Proteomes" id="UP000191171">
    <property type="component" value="Unassembled WGS sequence"/>
</dbReference>
<dbReference type="PANTHER" id="PTHR13778">
    <property type="entry name" value="GLYCOSYLTRANSFERASE 8 DOMAIN-CONTAINING PROTEIN"/>
    <property type="match status" value="1"/>
</dbReference>
<organism evidence="4 5">
    <name type="scientific">Enterococcus faecium</name>
    <name type="common">Streptococcus faecium</name>
    <dbReference type="NCBI Taxonomy" id="1352"/>
    <lineage>
        <taxon>Bacteria</taxon>
        <taxon>Bacillati</taxon>
        <taxon>Bacillota</taxon>
        <taxon>Bacilli</taxon>
        <taxon>Lactobacillales</taxon>
        <taxon>Enterococcaceae</taxon>
        <taxon>Enterococcus</taxon>
    </lineage>
</organism>
<dbReference type="EMBL" id="MVGJ01000047">
    <property type="protein sequence ID" value="OOL82458.1"/>
    <property type="molecule type" value="Genomic_DNA"/>
</dbReference>
<comment type="caution">
    <text evidence="4">The sequence shown here is derived from an EMBL/GenBank/DDBJ whole genome shotgun (WGS) entry which is preliminary data.</text>
</comment>
<evidence type="ECO:0000313" key="5">
    <source>
        <dbReference type="Proteomes" id="UP000191171"/>
    </source>
</evidence>
<evidence type="ECO:0000256" key="2">
    <source>
        <dbReference type="ARBA" id="ARBA00022679"/>
    </source>
</evidence>
<keyword evidence="3" id="KW-0479">Metal-binding</keyword>
<proteinExistence type="predicted"/>
<keyword evidence="2" id="KW-0808">Transferase</keyword>
<dbReference type="GO" id="GO:0046872">
    <property type="term" value="F:metal ion binding"/>
    <property type="evidence" value="ECO:0007669"/>
    <property type="project" value="UniProtKB-KW"/>
</dbReference>
<dbReference type="Gene3D" id="3.90.550.10">
    <property type="entry name" value="Spore Coat Polysaccharide Biosynthesis Protein SpsA, Chain A"/>
    <property type="match status" value="1"/>
</dbReference>
<dbReference type="Pfam" id="PF01501">
    <property type="entry name" value="Glyco_transf_8"/>
    <property type="match status" value="1"/>
</dbReference>
<sequence>MRNILDVEQVRKRLEKGVILMEKRYGVVPVVTASDENYAPYLSVMIATALENCNKTRRIKFYVIDDGLSEYSKEGLEETVNKYSSNASIQFLTVEKDIYEDFLVSDHITTTAYLRISLPNLLAKEDYKKVLYLDSDVLVLDDIVKLYDEPLNGKTIGAIIDPGQVKALERLGIDSDDLYFNSGVMVIDIDQWNKKEITEKTIHYLSENGDRIIYHDQDALNAVLYEDWEQLHPKWNMQTSLIFERHPAPNEKYERQYKEGNEKPSIVHFTGHDKPWNTLKDHPYTNLYLKKLAHSTLTKVGEINE</sequence>
<dbReference type="CDD" id="cd04194">
    <property type="entry name" value="GT8_A4GalT_like"/>
    <property type="match status" value="1"/>
</dbReference>
<reference evidence="4 5" key="1">
    <citation type="submission" date="2017-02" db="EMBL/GenBank/DDBJ databases">
        <title>Clonality and virulence of isolates of VRE in Hematopoietic Stem Cell Transplanted (HSCT) patients.</title>
        <authorList>
            <person name="Marchi A.P."/>
            <person name="Martins R.C."/>
            <person name="Marie S.K."/>
            <person name="Levin A.S."/>
            <person name="Costa S.F."/>
        </authorList>
    </citation>
    <scope>NUCLEOTIDE SEQUENCE [LARGE SCALE GENOMIC DNA]</scope>
    <source>
        <strain evidence="4 5">LIM1759</strain>
    </source>
</reference>
<accession>A0A1S8HTI8</accession>
<dbReference type="AlphaFoldDB" id="A0A1S8HTI8"/>
<dbReference type="GO" id="GO:0016757">
    <property type="term" value="F:glycosyltransferase activity"/>
    <property type="evidence" value="ECO:0007669"/>
    <property type="project" value="UniProtKB-KW"/>
</dbReference>
<dbReference type="InterPro" id="IPR050748">
    <property type="entry name" value="Glycosyltrans_8_dom-fam"/>
</dbReference>
<protein>
    <submittedName>
        <fullName evidence="4">General stress protein A</fullName>
    </submittedName>
</protein>
<gene>
    <name evidence="4" type="ORF">B1P95_09190</name>
</gene>
<dbReference type="InterPro" id="IPR002495">
    <property type="entry name" value="Glyco_trans_8"/>
</dbReference>